<accession>A0A2T0R359</accession>
<dbReference type="EMBL" id="PVZF01000006">
    <property type="protein sequence ID" value="PRY14489.1"/>
    <property type="molecule type" value="Genomic_DNA"/>
</dbReference>
<name>A0A2T0R359_9ACTN</name>
<dbReference type="InterPro" id="IPR006016">
    <property type="entry name" value="UspA"/>
</dbReference>
<comment type="caution">
    <text evidence="2">The sequence shown here is derived from an EMBL/GenBank/DDBJ whole genome shotgun (WGS) entry which is preliminary data.</text>
</comment>
<organism evidence="2 3">
    <name type="scientific">Kineococcus rhizosphaerae</name>
    <dbReference type="NCBI Taxonomy" id="559628"/>
    <lineage>
        <taxon>Bacteria</taxon>
        <taxon>Bacillati</taxon>
        <taxon>Actinomycetota</taxon>
        <taxon>Actinomycetes</taxon>
        <taxon>Kineosporiales</taxon>
        <taxon>Kineosporiaceae</taxon>
        <taxon>Kineococcus</taxon>
    </lineage>
</organism>
<feature type="domain" description="UspA" evidence="1">
    <location>
        <begin position="1"/>
        <end position="121"/>
    </location>
</feature>
<protein>
    <submittedName>
        <fullName evidence="2">Universal stress protein family protein</fullName>
    </submittedName>
</protein>
<reference evidence="2 3" key="1">
    <citation type="submission" date="2018-03" db="EMBL/GenBank/DDBJ databases">
        <title>Genomic Encyclopedia of Archaeal and Bacterial Type Strains, Phase II (KMG-II): from individual species to whole genera.</title>
        <authorList>
            <person name="Goeker M."/>
        </authorList>
    </citation>
    <scope>NUCLEOTIDE SEQUENCE [LARGE SCALE GENOMIC DNA]</scope>
    <source>
        <strain evidence="2 3">DSM 19711</strain>
    </source>
</reference>
<evidence type="ECO:0000259" key="1">
    <source>
        <dbReference type="Pfam" id="PF00582"/>
    </source>
</evidence>
<keyword evidence="3" id="KW-1185">Reference proteome</keyword>
<sequence length="224" mass="23171">MLVGVDASPQARAALRFAARHAAGLRAPLQVLAVAEDPAAMEPAERALAGAARSLRGLGPLDARTVLRLGAVTRTLLEAAAGARVLVVGRGDRPGDRPGDQLGRTARELLTACPVPLALVPATSPPAAPGERRTLPADPDDGDVLVSLAGDDSDVPVLAAGRDWAVRRRSRLHVAHALRHGPHASVVPDAADGACLVVLANSGEDTDQLLTQVDRPVLVLPRRP</sequence>
<gene>
    <name evidence="2" type="ORF">CLV37_10647</name>
</gene>
<evidence type="ECO:0000313" key="3">
    <source>
        <dbReference type="Proteomes" id="UP000238083"/>
    </source>
</evidence>
<dbReference type="AlphaFoldDB" id="A0A2T0R359"/>
<proteinExistence type="predicted"/>
<dbReference type="RefSeq" id="WP_170127237.1">
    <property type="nucleotide sequence ID" value="NZ_PVZF01000006.1"/>
</dbReference>
<dbReference type="Proteomes" id="UP000238083">
    <property type="component" value="Unassembled WGS sequence"/>
</dbReference>
<dbReference type="Gene3D" id="3.40.50.12370">
    <property type="match status" value="1"/>
</dbReference>
<dbReference type="Pfam" id="PF00582">
    <property type="entry name" value="Usp"/>
    <property type="match status" value="1"/>
</dbReference>
<evidence type="ECO:0000313" key="2">
    <source>
        <dbReference type="EMBL" id="PRY14489.1"/>
    </source>
</evidence>
<dbReference type="SUPFAM" id="SSF52402">
    <property type="entry name" value="Adenine nucleotide alpha hydrolases-like"/>
    <property type="match status" value="1"/>
</dbReference>